<reference evidence="1 2" key="1">
    <citation type="submission" date="2019-09" db="EMBL/GenBank/DDBJ databases">
        <title>A chromosome-level genome assembly of the Chinese tupelo Nyssa sinensis.</title>
        <authorList>
            <person name="Yang X."/>
            <person name="Kang M."/>
            <person name="Yang Y."/>
            <person name="Xiong H."/>
            <person name="Wang M."/>
            <person name="Zhang Z."/>
            <person name="Wang Z."/>
            <person name="Wu H."/>
            <person name="Ma T."/>
            <person name="Liu J."/>
            <person name="Xi Z."/>
        </authorList>
    </citation>
    <scope>NUCLEOTIDE SEQUENCE [LARGE SCALE GENOMIC DNA]</scope>
    <source>
        <strain evidence="1">J267</strain>
        <tissue evidence="1">Leaf</tissue>
    </source>
</reference>
<proteinExistence type="predicted"/>
<accession>A0A5J5BYS4</accession>
<dbReference type="OrthoDB" id="1939753at2759"/>
<dbReference type="Proteomes" id="UP000325577">
    <property type="component" value="Linkage Group LG0"/>
</dbReference>
<name>A0A5J5BYS4_9ASTE</name>
<protein>
    <submittedName>
        <fullName evidence="1">Uncharacterized protein</fullName>
    </submittedName>
</protein>
<evidence type="ECO:0000313" key="1">
    <source>
        <dbReference type="EMBL" id="KAA8548343.1"/>
    </source>
</evidence>
<dbReference type="EMBL" id="CM018031">
    <property type="protein sequence ID" value="KAA8548343.1"/>
    <property type="molecule type" value="Genomic_DNA"/>
</dbReference>
<evidence type="ECO:0000313" key="2">
    <source>
        <dbReference type="Proteomes" id="UP000325577"/>
    </source>
</evidence>
<dbReference type="AlphaFoldDB" id="A0A5J5BYS4"/>
<gene>
    <name evidence="1" type="ORF">F0562_000027</name>
</gene>
<sequence>MMTRPPMRISEPQVQKMRTEALKRSVVVELVKDQTDQKDELFSDAVTEFSDSGRVQGLEEHLEGGRQLDKNVEKIVEGDWGTSQFLKVDATSATMHPPSNTENTSQMHNPEVLERATDELGEYHNNPRYCIKLYH</sequence>
<organism evidence="1 2">
    <name type="scientific">Nyssa sinensis</name>
    <dbReference type="NCBI Taxonomy" id="561372"/>
    <lineage>
        <taxon>Eukaryota</taxon>
        <taxon>Viridiplantae</taxon>
        <taxon>Streptophyta</taxon>
        <taxon>Embryophyta</taxon>
        <taxon>Tracheophyta</taxon>
        <taxon>Spermatophyta</taxon>
        <taxon>Magnoliopsida</taxon>
        <taxon>eudicotyledons</taxon>
        <taxon>Gunneridae</taxon>
        <taxon>Pentapetalae</taxon>
        <taxon>asterids</taxon>
        <taxon>Cornales</taxon>
        <taxon>Nyssaceae</taxon>
        <taxon>Nyssa</taxon>
    </lineage>
</organism>
<keyword evidence="2" id="KW-1185">Reference proteome</keyword>